<dbReference type="OrthoDB" id="9792261at2"/>
<dbReference type="InterPro" id="IPR013022">
    <property type="entry name" value="Xyl_isomerase-like_TIM-brl"/>
</dbReference>
<name>A0A372MG26_9SPIR</name>
<comment type="caution">
    <text evidence="2">The sequence shown here is derived from an EMBL/GenBank/DDBJ whole genome shotgun (WGS) entry which is preliminary data.</text>
</comment>
<keyword evidence="2" id="KW-0413">Isomerase</keyword>
<dbReference type="Proteomes" id="UP000264002">
    <property type="component" value="Unassembled WGS sequence"/>
</dbReference>
<reference evidence="2 3" key="2">
    <citation type="submission" date="2018-09" db="EMBL/GenBank/DDBJ databases">
        <title>Genome of Sphaerochaeta halotolerans strain 4-11.</title>
        <authorList>
            <person name="Nazina T.N."/>
            <person name="Sokolova D.S."/>
        </authorList>
    </citation>
    <scope>NUCLEOTIDE SEQUENCE [LARGE SCALE GENOMIC DNA]</scope>
    <source>
        <strain evidence="2 3">4-11</strain>
    </source>
</reference>
<evidence type="ECO:0000313" key="2">
    <source>
        <dbReference type="EMBL" id="RFU94749.1"/>
    </source>
</evidence>
<proteinExistence type="predicted"/>
<dbReference type="EMBL" id="QUWK01000007">
    <property type="protein sequence ID" value="RFU94749.1"/>
    <property type="molecule type" value="Genomic_DNA"/>
</dbReference>
<feature type="domain" description="Xylose isomerase-like TIM barrel" evidence="1">
    <location>
        <begin position="29"/>
        <end position="245"/>
    </location>
</feature>
<dbReference type="AlphaFoldDB" id="A0A372MG26"/>
<keyword evidence="3" id="KW-1185">Reference proteome</keyword>
<dbReference type="SUPFAM" id="SSF51658">
    <property type="entry name" value="Xylose isomerase-like"/>
    <property type="match status" value="1"/>
</dbReference>
<dbReference type="Gene3D" id="3.20.20.150">
    <property type="entry name" value="Divalent-metal-dependent TIM barrel enzymes"/>
    <property type="match status" value="1"/>
</dbReference>
<dbReference type="GO" id="GO:0016853">
    <property type="term" value="F:isomerase activity"/>
    <property type="evidence" value="ECO:0007669"/>
    <property type="project" value="UniProtKB-KW"/>
</dbReference>
<organism evidence="2 3">
    <name type="scientific">Sphaerochaeta halotolerans</name>
    <dbReference type="NCBI Taxonomy" id="2293840"/>
    <lineage>
        <taxon>Bacteria</taxon>
        <taxon>Pseudomonadati</taxon>
        <taxon>Spirochaetota</taxon>
        <taxon>Spirochaetia</taxon>
        <taxon>Spirochaetales</taxon>
        <taxon>Sphaerochaetaceae</taxon>
        <taxon>Sphaerochaeta</taxon>
    </lineage>
</organism>
<evidence type="ECO:0000259" key="1">
    <source>
        <dbReference type="Pfam" id="PF01261"/>
    </source>
</evidence>
<evidence type="ECO:0000313" key="3">
    <source>
        <dbReference type="Proteomes" id="UP000264002"/>
    </source>
</evidence>
<dbReference type="NCBIfam" id="NF041277">
    <property type="entry name" value="coba_remo_CbiR"/>
    <property type="match status" value="1"/>
</dbReference>
<protein>
    <submittedName>
        <fullName evidence="2">Sugar phosphate isomerase/epimerase</fullName>
    </submittedName>
</protein>
<reference evidence="3" key="1">
    <citation type="submission" date="2018-08" db="EMBL/GenBank/DDBJ databases">
        <authorList>
            <person name="Grouzdev D.S."/>
            <person name="Krutkina M.S."/>
        </authorList>
    </citation>
    <scope>NUCLEOTIDE SEQUENCE [LARGE SCALE GENOMIC DNA]</scope>
    <source>
        <strain evidence="3">4-11</strain>
    </source>
</reference>
<dbReference type="RefSeq" id="WP_117330446.1">
    <property type="nucleotide sequence ID" value="NZ_QUWK01000007.1"/>
</dbReference>
<sequence length="274" mass="31022">MKNIRTGTTSYIIPDDILPNVRYLADKVDDIELVLFESEQMSNLPDEHTIKELALLGESHGLSYTVHFPLDIYPGSADPEERTRFLRTVQRIVTLTEPLHPFGYVLHLTPESYGPVPSPHPKRWTKCLEQSLEMMVVQYGAMSRMFCIETLSYPFSIVYPLVERFDLSITLDIGHIWLMGYPMQENLDSLLPRTRIAHLHGVHGGKDHLGLDKGDTASVSRFLSAFSQQTQKDNVQRVLTLEVFSEAELHASLSLLEKSHGMMGKDSGGRYGNH</sequence>
<gene>
    <name evidence="2" type="ORF">DYP60_07800</name>
</gene>
<dbReference type="Pfam" id="PF01261">
    <property type="entry name" value="AP_endonuc_2"/>
    <property type="match status" value="1"/>
</dbReference>
<dbReference type="InterPro" id="IPR036237">
    <property type="entry name" value="Xyl_isomerase-like_sf"/>
</dbReference>
<accession>A0A372MG26</accession>